<dbReference type="GO" id="GO:0071051">
    <property type="term" value="P:poly(A)-dependent snoRNA 3'-end processing"/>
    <property type="evidence" value="ECO:0007669"/>
    <property type="project" value="TreeGrafter"/>
</dbReference>
<accession>A0A0C3L520</accession>
<dbReference type="Proteomes" id="UP000054248">
    <property type="component" value="Unassembled WGS sequence"/>
</dbReference>
<reference evidence="13" key="2">
    <citation type="submission" date="2015-01" db="EMBL/GenBank/DDBJ databases">
        <title>Evolutionary Origins and Diversification of the Mycorrhizal Mutualists.</title>
        <authorList>
            <consortium name="DOE Joint Genome Institute"/>
            <consortium name="Mycorrhizal Genomics Consortium"/>
            <person name="Kohler A."/>
            <person name="Kuo A."/>
            <person name="Nagy L.G."/>
            <person name="Floudas D."/>
            <person name="Copeland A."/>
            <person name="Barry K.W."/>
            <person name="Cichocki N."/>
            <person name="Veneault-Fourrey C."/>
            <person name="LaButti K."/>
            <person name="Lindquist E.A."/>
            <person name="Lipzen A."/>
            <person name="Lundell T."/>
            <person name="Morin E."/>
            <person name="Murat C."/>
            <person name="Riley R."/>
            <person name="Ohm R."/>
            <person name="Sun H."/>
            <person name="Tunlid A."/>
            <person name="Henrissat B."/>
            <person name="Grigoriev I.V."/>
            <person name="Hibbett D.S."/>
            <person name="Martin F."/>
        </authorList>
    </citation>
    <scope>NUCLEOTIDE SEQUENCE [LARGE SCALE GENOMIC DNA]</scope>
    <source>
        <strain evidence="13">MUT 4182</strain>
    </source>
</reference>
<evidence type="ECO:0000256" key="5">
    <source>
        <dbReference type="ARBA" id="ARBA00022552"/>
    </source>
</evidence>
<organism evidence="12 13">
    <name type="scientific">Tulasnella calospora MUT 4182</name>
    <dbReference type="NCBI Taxonomy" id="1051891"/>
    <lineage>
        <taxon>Eukaryota</taxon>
        <taxon>Fungi</taxon>
        <taxon>Dikarya</taxon>
        <taxon>Basidiomycota</taxon>
        <taxon>Agaricomycotina</taxon>
        <taxon>Agaricomycetes</taxon>
        <taxon>Cantharellales</taxon>
        <taxon>Tulasnellaceae</taxon>
        <taxon>Tulasnella</taxon>
    </lineage>
</organism>
<evidence type="ECO:0000256" key="2">
    <source>
        <dbReference type="ARBA" id="ARBA00004496"/>
    </source>
</evidence>
<reference evidence="12 13" key="1">
    <citation type="submission" date="2014-04" db="EMBL/GenBank/DDBJ databases">
        <authorList>
            <consortium name="DOE Joint Genome Institute"/>
            <person name="Kuo A."/>
            <person name="Girlanda M."/>
            <person name="Perotto S."/>
            <person name="Kohler A."/>
            <person name="Nagy L.G."/>
            <person name="Floudas D."/>
            <person name="Copeland A."/>
            <person name="Barry K.W."/>
            <person name="Cichocki N."/>
            <person name="Veneault-Fourrey C."/>
            <person name="LaButti K."/>
            <person name="Lindquist E.A."/>
            <person name="Lipzen A."/>
            <person name="Lundell T."/>
            <person name="Morin E."/>
            <person name="Murat C."/>
            <person name="Sun H."/>
            <person name="Tunlid A."/>
            <person name="Henrissat B."/>
            <person name="Grigoriev I.V."/>
            <person name="Hibbett D.S."/>
            <person name="Martin F."/>
            <person name="Nordberg H.P."/>
            <person name="Cantor M.N."/>
            <person name="Hua S.X."/>
        </authorList>
    </citation>
    <scope>NUCLEOTIDE SEQUENCE [LARGE SCALE GENOMIC DNA]</scope>
    <source>
        <strain evidence="12 13">MUT 4182</strain>
    </source>
</reference>
<feature type="domain" description="Exoribonuclease phosphorolytic" evidence="11">
    <location>
        <begin position="175"/>
        <end position="238"/>
    </location>
</feature>
<dbReference type="GO" id="GO:0003723">
    <property type="term" value="F:RNA binding"/>
    <property type="evidence" value="ECO:0007669"/>
    <property type="project" value="UniProtKB-KW"/>
</dbReference>
<dbReference type="PANTHER" id="PTHR11953:SF2">
    <property type="entry name" value="EXOSOME COMPLEX COMPONENT MTR3"/>
    <property type="match status" value="1"/>
</dbReference>
<dbReference type="InterPro" id="IPR015847">
    <property type="entry name" value="ExoRNase_PH_dom2"/>
</dbReference>
<evidence type="ECO:0000313" key="13">
    <source>
        <dbReference type="Proteomes" id="UP000054248"/>
    </source>
</evidence>
<dbReference type="InterPro" id="IPR020568">
    <property type="entry name" value="Ribosomal_Su5_D2-typ_SF"/>
</dbReference>
<dbReference type="GO" id="GO:0005730">
    <property type="term" value="C:nucleolus"/>
    <property type="evidence" value="ECO:0007669"/>
    <property type="project" value="TreeGrafter"/>
</dbReference>
<dbReference type="GO" id="GO:0000176">
    <property type="term" value="C:nuclear exosome (RNase complex)"/>
    <property type="evidence" value="ECO:0007669"/>
    <property type="project" value="TreeGrafter"/>
</dbReference>
<dbReference type="AlphaFoldDB" id="A0A0C3L520"/>
<gene>
    <name evidence="12" type="ORF">M407DRAFT_242883</name>
</gene>
<dbReference type="InterPro" id="IPR050080">
    <property type="entry name" value="RNase_PH"/>
</dbReference>
<dbReference type="CDD" id="cd11371">
    <property type="entry name" value="RNase_PH_MTR3"/>
    <property type="match status" value="1"/>
</dbReference>
<dbReference type="GO" id="GO:0016075">
    <property type="term" value="P:rRNA catabolic process"/>
    <property type="evidence" value="ECO:0007669"/>
    <property type="project" value="TreeGrafter"/>
</dbReference>
<dbReference type="GO" id="GO:0000177">
    <property type="term" value="C:cytoplasmic exosome (RNase complex)"/>
    <property type="evidence" value="ECO:0007669"/>
    <property type="project" value="TreeGrafter"/>
</dbReference>
<evidence type="ECO:0000256" key="8">
    <source>
        <dbReference type="ARBA" id="ARBA00023242"/>
    </source>
</evidence>
<dbReference type="PANTHER" id="PTHR11953">
    <property type="entry name" value="EXOSOME COMPLEX COMPONENT"/>
    <property type="match status" value="1"/>
</dbReference>
<protein>
    <submittedName>
        <fullName evidence="12">Uncharacterized protein</fullName>
    </submittedName>
</protein>
<dbReference type="GO" id="GO:0034475">
    <property type="term" value="P:U4 snRNA 3'-end processing"/>
    <property type="evidence" value="ECO:0007669"/>
    <property type="project" value="TreeGrafter"/>
</dbReference>
<name>A0A0C3L520_9AGAM</name>
<comment type="similarity">
    <text evidence="3">Belongs to the RNase PH family.</text>
</comment>
<feature type="region of interest" description="Disordered" evidence="9">
    <location>
        <begin position="1"/>
        <end position="40"/>
    </location>
</feature>
<dbReference type="GO" id="GO:0006364">
    <property type="term" value="P:rRNA processing"/>
    <property type="evidence" value="ECO:0007669"/>
    <property type="project" value="UniProtKB-KW"/>
</dbReference>
<dbReference type="HOGENOM" id="CLU_063514_1_2_1"/>
<evidence type="ECO:0000256" key="3">
    <source>
        <dbReference type="ARBA" id="ARBA00006678"/>
    </source>
</evidence>
<feature type="compositionally biased region" description="Basic and acidic residues" evidence="9">
    <location>
        <begin position="1"/>
        <end position="11"/>
    </location>
</feature>
<dbReference type="GO" id="GO:0071028">
    <property type="term" value="P:nuclear mRNA surveillance"/>
    <property type="evidence" value="ECO:0007669"/>
    <property type="project" value="TreeGrafter"/>
</dbReference>
<evidence type="ECO:0000256" key="4">
    <source>
        <dbReference type="ARBA" id="ARBA00022490"/>
    </source>
</evidence>
<keyword evidence="8" id="KW-0539">Nucleus</keyword>
<sequence length="262" mass="27921">MASATDRRRITGPESSYPPLWRQTSEDVSNPIKGRQGRQPGDIRPVFLKTGLVSQANGSSYIEMGQIKIVCAVYGPRQASKSSAYSESGRLNVEVKFAPFSCPRRRIPNKDVEDRDVSRLVQQSLEPAIRLELFPKSVIEVFITILETDGLEASLAAAAVAAGTALAHAGIELIGLVSSCSAALVDGETWLDPTAAESEMANGTVVVSSLPALASVTNIWQTGQLSTSQMARCSGAATARCADIHQIVGQVLRNNISVLDPL</sequence>
<dbReference type="Gene3D" id="3.30.230.70">
    <property type="entry name" value="GHMP Kinase, N-terminal domain"/>
    <property type="match status" value="1"/>
</dbReference>
<dbReference type="OrthoDB" id="2504340at2759"/>
<dbReference type="STRING" id="1051891.A0A0C3L520"/>
<dbReference type="Pfam" id="PF03725">
    <property type="entry name" value="RNase_PH_C"/>
    <property type="match status" value="1"/>
</dbReference>
<evidence type="ECO:0000256" key="7">
    <source>
        <dbReference type="ARBA" id="ARBA00022884"/>
    </source>
</evidence>
<keyword evidence="7" id="KW-0694">RNA-binding</keyword>
<keyword evidence="6" id="KW-0271">Exosome</keyword>
<keyword evidence="4" id="KW-0963">Cytoplasm</keyword>
<dbReference type="SUPFAM" id="SSF54211">
    <property type="entry name" value="Ribosomal protein S5 domain 2-like"/>
    <property type="match status" value="1"/>
</dbReference>
<dbReference type="InterPro" id="IPR001247">
    <property type="entry name" value="ExoRNase_PH_dom1"/>
</dbReference>
<keyword evidence="13" id="KW-1185">Reference proteome</keyword>
<keyword evidence="5" id="KW-0698">rRNA processing</keyword>
<dbReference type="InterPro" id="IPR027408">
    <property type="entry name" value="PNPase/RNase_PH_dom_sf"/>
</dbReference>
<dbReference type="Pfam" id="PF01138">
    <property type="entry name" value="RNase_PH"/>
    <property type="match status" value="1"/>
</dbReference>
<feature type="domain" description="Exoribonuclease phosphorolytic" evidence="10">
    <location>
        <begin position="43"/>
        <end position="172"/>
    </location>
</feature>
<evidence type="ECO:0000256" key="1">
    <source>
        <dbReference type="ARBA" id="ARBA00004123"/>
    </source>
</evidence>
<dbReference type="InterPro" id="IPR036345">
    <property type="entry name" value="ExoRNase_PH_dom2_sf"/>
</dbReference>
<proteinExistence type="inferred from homology"/>
<evidence type="ECO:0000259" key="10">
    <source>
        <dbReference type="Pfam" id="PF01138"/>
    </source>
</evidence>
<evidence type="ECO:0000256" key="6">
    <source>
        <dbReference type="ARBA" id="ARBA00022835"/>
    </source>
</evidence>
<comment type="subcellular location">
    <subcellularLocation>
        <location evidence="2">Cytoplasm</location>
    </subcellularLocation>
    <subcellularLocation>
        <location evidence="1">Nucleus</location>
    </subcellularLocation>
</comment>
<evidence type="ECO:0000313" key="12">
    <source>
        <dbReference type="EMBL" id="KIO28838.1"/>
    </source>
</evidence>
<evidence type="ECO:0000256" key="9">
    <source>
        <dbReference type="SAM" id="MobiDB-lite"/>
    </source>
</evidence>
<evidence type="ECO:0000259" key="11">
    <source>
        <dbReference type="Pfam" id="PF03725"/>
    </source>
</evidence>
<dbReference type="SUPFAM" id="SSF55666">
    <property type="entry name" value="Ribonuclease PH domain 2-like"/>
    <property type="match status" value="1"/>
</dbReference>
<dbReference type="EMBL" id="KN822990">
    <property type="protein sequence ID" value="KIO28838.1"/>
    <property type="molecule type" value="Genomic_DNA"/>
</dbReference>